<dbReference type="KEGG" id="fsu:Fisuc_1266"/>
<proteinExistence type="inferred from homology"/>
<dbReference type="Proteomes" id="UP000000517">
    <property type="component" value="Chromosome"/>
</dbReference>
<feature type="active site" description="Proton donor" evidence="4">
    <location>
        <position position="125"/>
    </location>
</feature>
<evidence type="ECO:0000313" key="9">
    <source>
        <dbReference type="Proteomes" id="UP000000517"/>
    </source>
</evidence>
<gene>
    <name evidence="7" type="ordered locus">Fisuc_1266</name>
    <name evidence="8" type="ordered locus">FSU_1729</name>
</gene>
<accession>C9RQN1</accession>
<protein>
    <submittedName>
        <fullName evidence="7">Beta-mannanase-like protein</fullName>
    </submittedName>
    <submittedName>
        <fullName evidence="8">Mannanase domain protein</fullName>
    </submittedName>
</protein>
<evidence type="ECO:0000313" key="8">
    <source>
        <dbReference type="EMBL" id="ADL26864.1"/>
    </source>
</evidence>
<dbReference type="OrthoDB" id="9802773at2"/>
<keyword evidence="5" id="KW-0732">Signal</keyword>
<dbReference type="STRING" id="59374.FSU_1729"/>
<feature type="signal peptide" evidence="5">
    <location>
        <begin position="1"/>
        <end position="18"/>
    </location>
</feature>
<dbReference type="Proteomes" id="UP000001497">
    <property type="component" value="Chromosome"/>
</dbReference>
<dbReference type="eggNOG" id="COG4124">
    <property type="taxonomic scope" value="Bacteria"/>
</dbReference>
<dbReference type="Gene3D" id="3.20.20.80">
    <property type="entry name" value="Glycosidases"/>
    <property type="match status" value="1"/>
</dbReference>
<dbReference type="CAZy" id="GH26">
    <property type="family name" value="Glycoside Hydrolase Family 26"/>
</dbReference>
<reference evidence="9" key="2">
    <citation type="submission" date="2010-08" db="EMBL/GenBank/DDBJ databases">
        <title>Complete sequence of Fibrobacter succinogenes subsp. succinogenes S85.</title>
        <authorList>
            <person name="Durkin A.S."/>
            <person name="Nelson K.E."/>
            <person name="Morrison M."/>
            <person name="Forsberg C.W."/>
            <person name="Wilson D.B."/>
            <person name="Russell J.B."/>
            <person name="Cann I.K.O."/>
            <person name="Mackie R.I."/>
            <person name="White B.A."/>
        </authorList>
    </citation>
    <scope>NUCLEOTIDE SEQUENCE [LARGE SCALE GENOMIC DNA]</scope>
    <source>
        <strain evidence="9">ATCC 19169 / S85</strain>
    </source>
</reference>
<dbReference type="PRINTS" id="PR00739">
    <property type="entry name" value="GLHYDRLASE26"/>
</dbReference>
<evidence type="ECO:0000256" key="3">
    <source>
        <dbReference type="ARBA" id="ARBA00023295"/>
    </source>
</evidence>
<reference evidence="7 10" key="1">
    <citation type="submission" date="2009-10" db="EMBL/GenBank/DDBJ databases">
        <title>Complete sequence of Fibrobacter succinogenes subsp. succinogenes S85.</title>
        <authorList>
            <consortium name="US DOE Joint Genome Institute"/>
            <person name="Lucas S."/>
            <person name="Copeland A."/>
            <person name="Lapidus A."/>
            <person name="Glavina del Rio T."/>
            <person name="Tice H."/>
            <person name="Bruce D."/>
            <person name="Goodwin L."/>
            <person name="Pitluck S."/>
            <person name="Chertkov O."/>
            <person name="Detter J.C."/>
            <person name="Han C."/>
            <person name="Tapia R."/>
            <person name="Larimer F."/>
            <person name="Land M."/>
            <person name="Hauser L."/>
            <person name="Kyrpides N."/>
            <person name="Mikhailova N."/>
            <person name="Weimer P.J."/>
            <person name="Stevenson D.M."/>
            <person name="Boyum J."/>
            <person name="Brumm P.I."/>
            <person name="Mead D."/>
        </authorList>
    </citation>
    <scope>NUCLEOTIDE SEQUENCE [LARGE SCALE GENOMIC DNA]</scope>
    <source>
        <strain evidence="10">ATCC 19169 / S85</strain>
        <strain evidence="7">S85</strain>
    </source>
</reference>
<dbReference type="GO" id="GO:0016985">
    <property type="term" value="F:mannan endo-1,4-beta-mannosidase activity"/>
    <property type="evidence" value="ECO:0007669"/>
    <property type="project" value="InterPro"/>
</dbReference>
<feature type="domain" description="GH26" evidence="6">
    <location>
        <begin position="1"/>
        <end position="294"/>
    </location>
</feature>
<dbReference type="PANTHER" id="PTHR40079:SF4">
    <property type="entry name" value="GH26 DOMAIN-CONTAINING PROTEIN-RELATED"/>
    <property type="match status" value="1"/>
</dbReference>
<evidence type="ECO:0000256" key="5">
    <source>
        <dbReference type="SAM" id="SignalP"/>
    </source>
</evidence>
<dbReference type="PANTHER" id="PTHR40079">
    <property type="entry name" value="MANNAN ENDO-1,4-BETA-MANNOSIDASE E-RELATED"/>
    <property type="match status" value="1"/>
</dbReference>
<keyword evidence="10" id="KW-1185">Reference proteome</keyword>
<dbReference type="HOGENOM" id="CLU_038234_0_0_0"/>
<keyword evidence="3 4" id="KW-0326">Glycosidase</keyword>
<dbReference type="PROSITE" id="PS51764">
    <property type="entry name" value="GH26"/>
    <property type="match status" value="1"/>
</dbReference>
<dbReference type="PATRIC" id="fig|59374.8.peg.1669"/>
<dbReference type="InterPro" id="IPR017853">
    <property type="entry name" value="GH"/>
</dbReference>
<organism evidence="8 9">
    <name type="scientific">Fibrobacter succinogenes (strain ATCC 19169 / S85)</name>
    <dbReference type="NCBI Taxonomy" id="59374"/>
    <lineage>
        <taxon>Bacteria</taxon>
        <taxon>Pseudomonadati</taxon>
        <taxon>Fibrobacterota</taxon>
        <taxon>Fibrobacteria</taxon>
        <taxon>Fibrobacterales</taxon>
        <taxon>Fibrobacteraceae</taxon>
        <taxon>Fibrobacter</taxon>
    </lineage>
</organism>
<dbReference type="InterPro" id="IPR022790">
    <property type="entry name" value="GH26_dom"/>
</dbReference>
<dbReference type="SUPFAM" id="SSF51445">
    <property type="entry name" value="(Trans)glycosidases"/>
    <property type="match status" value="1"/>
</dbReference>
<dbReference type="KEGG" id="fsc:FSU_1729"/>
<dbReference type="GO" id="GO:0006080">
    <property type="term" value="P:substituted mannan metabolic process"/>
    <property type="evidence" value="ECO:0007669"/>
    <property type="project" value="InterPro"/>
</dbReference>
<evidence type="ECO:0000313" key="10">
    <source>
        <dbReference type="Proteomes" id="UP000001497"/>
    </source>
</evidence>
<sequence length="382" mass="42530">MFKSLLFTLGILPMTALAFQIGAWVGGPGQYPQPTQENVQAFQDLQGSHIDLISYFALFDINDWNATEEYANVAKDNGSTLVVTWMANGYNAQDLVDGKADEYIRDYAKGVKGYGEEIWLRPLHEANGDWYDWGVGKAGAGNTDANVAEAFRHIVKIFKEEGVTNVKWVWTTNASNSGKGSTLTGNYPGDEYVDYISIDGYNWGKCQSWSSWQTFSQVFKKAYDALAKINKPLFIAEISSSELGGSKAEWITDMFEHFATDFSRVFAVMWFSQSKEDNEGDWALNTSQAAVDAWKAGIAKMKAMDSSTSIKPAGRAARSSFRLQDGKLYMQSDKALKASVVQFDYQGRVLWQSPVQHFTAGVHAIDAPKTSTRSIYKLSVKR</sequence>
<evidence type="ECO:0000259" key="6">
    <source>
        <dbReference type="PROSITE" id="PS51764"/>
    </source>
</evidence>
<feature type="active site" description="Nucleophile" evidence="4">
    <location>
        <position position="237"/>
    </location>
</feature>
<feature type="chain" id="PRO_5003002369" evidence="5">
    <location>
        <begin position="19"/>
        <end position="382"/>
    </location>
</feature>
<evidence type="ECO:0000256" key="4">
    <source>
        <dbReference type="PROSITE-ProRule" id="PRU01100"/>
    </source>
</evidence>
<evidence type="ECO:0000256" key="1">
    <source>
        <dbReference type="ARBA" id="ARBA00007754"/>
    </source>
</evidence>
<keyword evidence="2 4" id="KW-0378">Hydrolase</keyword>
<evidence type="ECO:0000313" key="7">
    <source>
        <dbReference type="EMBL" id="ACX74867.1"/>
    </source>
</evidence>
<dbReference type="EMBL" id="CP002158">
    <property type="protein sequence ID" value="ADL26864.1"/>
    <property type="molecule type" value="Genomic_DNA"/>
</dbReference>
<dbReference type="Pfam" id="PF02156">
    <property type="entry name" value="Glyco_hydro_26"/>
    <property type="match status" value="1"/>
</dbReference>
<name>C9RQN1_FIBSS</name>
<dbReference type="EMBL" id="CP001792">
    <property type="protein sequence ID" value="ACX74867.1"/>
    <property type="molecule type" value="Genomic_DNA"/>
</dbReference>
<comment type="similarity">
    <text evidence="1 4">Belongs to the glycosyl hydrolase 26 family.</text>
</comment>
<evidence type="ECO:0000256" key="2">
    <source>
        <dbReference type="ARBA" id="ARBA00022801"/>
    </source>
</evidence>
<dbReference type="AlphaFoldDB" id="C9RQN1"/>
<dbReference type="InterPro" id="IPR000805">
    <property type="entry name" value="Glyco_hydro_26"/>
</dbReference>
<reference evidence="8" key="3">
    <citation type="submission" date="2010-08" db="EMBL/GenBank/DDBJ databases">
        <authorList>
            <person name="Durkin A.S."/>
            <person name="Nelson K.E."/>
            <person name="Morrison M."/>
            <person name="Forsberg C.W."/>
            <person name="Wilson D.B."/>
            <person name="Russell J.B."/>
            <person name="Cann I.K.O."/>
            <person name="Mackie R.I."/>
            <person name="White B.A."/>
        </authorList>
    </citation>
    <scope>NUCLEOTIDE SEQUENCE</scope>
    <source>
        <strain evidence="8">S85</strain>
    </source>
</reference>